<keyword evidence="10 11" id="KW-0472">Membrane</keyword>
<dbReference type="SUPFAM" id="SSF158472">
    <property type="entry name" value="HAMP domain-like"/>
    <property type="match status" value="1"/>
</dbReference>
<dbReference type="AlphaFoldDB" id="A0A919SJD3"/>
<dbReference type="InterPro" id="IPR005467">
    <property type="entry name" value="His_kinase_dom"/>
</dbReference>
<dbReference type="SMART" id="SM00387">
    <property type="entry name" value="HATPase_c"/>
    <property type="match status" value="1"/>
</dbReference>
<dbReference type="SMART" id="SM00388">
    <property type="entry name" value="HisKA"/>
    <property type="match status" value="1"/>
</dbReference>
<keyword evidence="4" id="KW-0597">Phosphoprotein</keyword>
<evidence type="ECO:0000256" key="7">
    <source>
        <dbReference type="ARBA" id="ARBA00022777"/>
    </source>
</evidence>
<dbReference type="CDD" id="cd00082">
    <property type="entry name" value="HisKA"/>
    <property type="match status" value="1"/>
</dbReference>
<gene>
    <name evidence="14" type="primary">mtrB_3</name>
    <name evidence="14" type="ORF">Aau02nite_48960</name>
</gene>
<dbReference type="InterPro" id="IPR003661">
    <property type="entry name" value="HisK_dim/P_dom"/>
</dbReference>
<evidence type="ECO:0000256" key="11">
    <source>
        <dbReference type="SAM" id="Phobius"/>
    </source>
</evidence>
<evidence type="ECO:0000256" key="5">
    <source>
        <dbReference type="ARBA" id="ARBA00022679"/>
    </source>
</evidence>
<accession>A0A919SJD3</accession>
<evidence type="ECO:0000256" key="2">
    <source>
        <dbReference type="ARBA" id="ARBA00004236"/>
    </source>
</evidence>
<comment type="subcellular location">
    <subcellularLocation>
        <location evidence="2">Cell membrane</location>
    </subcellularLocation>
</comment>
<dbReference type="PRINTS" id="PR00344">
    <property type="entry name" value="BCTRLSENSOR"/>
</dbReference>
<dbReference type="GO" id="GO:0005886">
    <property type="term" value="C:plasma membrane"/>
    <property type="evidence" value="ECO:0007669"/>
    <property type="project" value="UniProtKB-SubCell"/>
</dbReference>
<reference evidence="14" key="1">
    <citation type="submission" date="2021-03" db="EMBL/GenBank/DDBJ databases">
        <title>Whole genome shotgun sequence of Actinoplanes auranticolor NBRC 12245.</title>
        <authorList>
            <person name="Komaki H."/>
            <person name="Tamura T."/>
        </authorList>
    </citation>
    <scope>NUCLEOTIDE SEQUENCE</scope>
    <source>
        <strain evidence="14">NBRC 12245</strain>
    </source>
</reference>
<feature type="domain" description="HAMP" evidence="13">
    <location>
        <begin position="181"/>
        <end position="233"/>
    </location>
</feature>
<dbReference type="Gene3D" id="3.30.565.10">
    <property type="entry name" value="Histidine kinase-like ATPase, C-terminal domain"/>
    <property type="match status" value="1"/>
</dbReference>
<name>A0A919SJD3_9ACTN</name>
<evidence type="ECO:0000259" key="13">
    <source>
        <dbReference type="PROSITE" id="PS50885"/>
    </source>
</evidence>
<keyword evidence="6 11" id="KW-0812">Transmembrane</keyword>
<sequence>MRSVGLRARVTTGFAVGALLLSAVMASVSYQLVSTSLIDEREKNAIRAAYVNAAVVSAGLAGGQRAGVESLWSLDTGSEREVLLRNDGAWFGRAADEGLTAAIPQKLQLRVEQGRPAVQRIRTDGVPAVVVAVPLSTSAAFYEIDSLRELDDNLRLLALVLTAVAIMTAVAGAALGWYAGRYVLRPLAVVAEAAHDIATGKLNARLDPAAEPDLARLTTSFNHMVDQLSARMQRDRRFAADVSHELRSPLQTLSAAVSVVTRRREHLDERTATALGLIADEITRFQALVHDLLELARSDQPAQRTPVDIADLARLTCRSRNVDDSIVQIEQGTPAMWLVDRRRIEQLLANLLDNAEKYGGGPIALRIGHVSDDSCFLEVDDDGPGVSAEDRDSIFDRFVRGRTANSRGAGDGTGLGLALVAQHAAAHGGHADILDRPGGGARFRAELKGCTP</sequence>
<dbReference type="GO" id="GO:0000155">
    <property type="term" value="F:phosphorelay sensor kinase activity"/>
    <property type="evidence" value="ECO:0007669"/>
    <property type="project" value="InterPro"/>
</dbReference>
<dbReference type="InterPro" id="IPR050428">
    <property type="entry name" value="TCS_sensor_his_kinase"/>
</dbReference>
<dbReference type="Pfam" id="PF02518">
    <property type="entry name" value="HATPase_c"/>
    <property type="match status" value="1"/>
</dbReference>
<evidence type="ECO:0000256" key="4">
    <source>
        <dbReference type="ARBA" id="ARBA00022553"/>
    </source>
</evidence>
<dbReference type="Gene3D" id="1.10.287.130">
    <property type="match status" value="1"/>
</dbReference>
<dbReference type="SMART" id="SM00304">
    <property type="entry name" value="HAMP"/>
    <property type="match status" value="1"/>
</dbReference>
<proteinExistence type="predicted"/>
<dbReference type="InterPro" id="IPR003594">
    <property type="entry name" value="HATPase_dom"/>
</dbReference>
<dbReference type="PANTHER" id="PTHR45436:SF5">
    <property type="entry name" value="SENSOR HISTIDINE KINASE TRCS"/>
    <property type="match status" value="1"/>
</dbReference>
<keyword evidence="5" id="KW-0808">Transferase</keyword>
<evidence type="ECO:0000256" key="3">
    <source>
        <dbReference type="ARBA" id="ARBA00012438"/>
    </source>
</evidence>
<dbReference type="SUPFAM" id="SSF47384">
    <property type="entry name" value="Homodimeric domain of signal transducing histidine kinase"/>
    <property type="match status" value="1"/>
</dbReference>
<dbReference type="PROSITE" id="PS50885">
    <property type="entry name" value="HAMP"/>
    <property type="match status" value="1"/>
</dbReference>
<feature type="domain" description="Histidine kinase" evidence="12">
    <location>
        <begin position="241"/>
        <end position="451"/>
    </location>
</feature>
<protein>
    <recommendedName>
        <fullName evidence="3">histidine kinase</fullName>
        <ecNumber evidence="3">2.7.13.3</ecNumber>
    </recommendedName>
</protein>
<keyword evidence="7 14" id="KW-0418">Kinase</keyword>
<organism evidence="14 15">
    <name type="scientific">Actinoplanes auranticolor</name>
    <dbReference type="NCBI Taxonomy" id="47988"/>
    <lineage>
        <taxon>Bacteria</taxon>
        <taxon>Bacillati</taxon>
        <taxon>Actinomycetota</taxon>
        <taxon>Actinomycetes</taxon>
        <taxon>Micromonosporales</taxon>
        <taxon>Micromonosporaceae</taxon>
        <taxon>Actinoplanes</taxon>
    </lineage>
</organism>
<evidence type="ECO:0000256" key="1">
    <source>
        <dbReference type="ARBA" id="ARBA00000085"/>
    </source>
</evidence>
<evidence type="ECO:0000256" key="6">
    <source>
        <dbReference type="ARBA" id="ARBA00022692"/>
    </source>
</evidence>
<dbReference type="Pfam" id="PF00672">
    <property type="entry name" value="HAMP"/>
    <property type="match status" value="1"/>
</dbReference>
<dbReference type="CDD" id="cd00075">
    <property type="entry name" value="HATPase"/>
    <property type="match status" value="1"/>
</dbReference>
<dbReference type="PANTHER" id="PTHR45436">
    <property type="entry name" value="SENSOR HISTIDINE KINASE YKOH"/>
    <property type="match status" value="1"/>
</dbReference>
<keyword evidence="15" id="KW-1185">Reference proteome</keyword>
<feature type="transmembrane region" description="Helical" evidence="11">
    <location>
        <begin position="156"/>
        <end position="179"/>
    </location>
</feature>
<dbReference type="EMBL" id="BOQL01000038">
    <property type="protein sequence ID" value="GIM72038.1"/>
    <property type="molecule type" value="Genomic_DNA"/>
</dbReference>
<keyword evidence="9" id="KW-0902">Two-component regulatory system</keyword>
<evidence type="ECO:0000313" key="14">
    <source>
        <dbReference type="EMBL" id="GIM72038.1"/>
    </source>
</evidence>
<dbReference type="CDD" id="cd06225">
    <property type="entry name" value="HAMP"/>
    <property type="match status" value="1"/>
</dbReference>
<dbReference type="Pfam" id="PF00512">
    <property type="entry name" value="HisKA"/>
    <property type="match status" value="1"/>
</dbReference>
<dbReference type="Proteomes" id="UP000681340">
    <property type="component" value="Unassembled WGS sequence"/>
</dbReference>
<dbReference type="RefSeq" id="WP_212990861.1">
    <property type="nucleotide sequence ID" value="NZ_BAABEA010000025.1"/>
</dbReference>
<dbReference type="SUPFAM" id="SSF55874">
    <property type="entry name" value="ATPase domain of HSP90 chaperone/DNA topoisomerase II/histidine kinase"/>
    <property type="match status" value="1"/>
</dbReference>
<dbReference type="PROSITE" id="PS50109">
    <property type="entry name" value="HIS_KIN"/>
    <property type="match status" value="1"/>
</dbReference>
<evidence type="ECO:0000256" key="10">
    <source>
        <dbReference type="ARBA" id="ARBA00023136"/>
    </source>
</evidence>
<keyword evidence="8 11" id="KW-1133">Transmembrane helix</keyword>
<evidence type="ECO:0000259" key="12">
    <source>
        <dbReference type="PROSITE" id="PS50109"/>
    </source>
</evidence>
<dbReference type="Gene3D" id="6.10.340.10">
    <property type="match status" value="1"/>
</dbReference>
<dbReference type="InterPro" id="IPR003660">
    <property type="entry name" value="HAMP_dom"/>
</dbReference>
<comment type="catalytic activity">
    <reaction evidence="1">
        <text>ATP + protein L-histidine = ADP + protein N-phospho-L-histidine.</text>
        <dbReference type="EC" id="2.7.13.3"/>
    </reaction>
</comment>
<evidence type="ECO:0000313" key="15">
    <source>
        <dbReference type="Proteomes" id="UP000681340"/>
    </source>
</evidence>
<comment type="caution">
    <text evidence="14">The sequence shown here is derived from an EMBL/GenBank/DDBJ whole genome shotgun (WGS) entry which is preliminary data.</text>
</comment>
<dbReference type="EC" id="2.7.13.3" evidence="3"/>
<dbReference type="InterPro" id="IPR036890">
    <property type="entry name" value="HATPase_C_sf"/>
</dbReference>
<evidence type="ECO:0000256" key="8">
    <source>
        <dbReference type="ARBA" id="ARBA00022989"/>
    </source>
</evidence>
<dbReference type="InterPro" id="IPR004358">
    <property type="entry name" value="Sig_transdc_His_kin-like_C"/>
</dbReference>
<evidence type="ECO:0000256" key="9">
    <source>
        <dbReference type="ARBA" id="ARBA00023012"/>
    </source>
</evidence>
<dbReference type="InterPro" id="IPR036097">
    <property type="entry name" value="HisK_dim/P_sf"/>
</dbReference>